<feature type="transmembrane region" description="Helical" evidence="7">
    <location>
        <begin position="175"/>
        <end position="193"/>
    </location>
</feature>
<keyword evidence="5 7" id="KW-1133">Transmembrane helix</keyword>
<feature type="transmembrane region" description="Helical" evidence="7">
    <location>
        <begin position="72"/>
        <end position="92"/>
    </location>
</feature>
<evidence type="ECO:0000256" key="1">
    <source>
        <dbReference type="ARBA" id="ARBA00004651"/>
    </source>
</evidence>
<evidence type="ECO:0000256" key="2">
    <source>
        <dbReference type="ARBA" id="ARBA00022692"/>
    </source>
</evidence>
<dbReference type="InterPro" id="IPR003593">
    <property type="entry name" value="AAA+_ATPase"/>
</dbReference>
<evidence type="ECO:0000313" key="10">
    <source>
        <dbReference type="EMBL" id="MCU6743077.1"/>
    </source>
</evidence>
<dbReference type="PANTHER" id="PTHR24221">
    <property type="entry name" value="ATP-BINDING CASSETTE SUB-FAMILY B"/>
    <property type="match status" value="1"/>
</dbReference>
<evidence type="ECO:0000259" key="9">
    <source>
        <dbReference type="PROSITE" id="PS50929"/>
    </source>
</evidence>
<dbReference type="InterPro" id="IPR036640">
    <property type="entry name" value="ABC1_TM_sf"/>
</dbReference>
<dbReference type="PROSITE" id="PS50893">
    <property type="entry name" value="ABC_TRANSPORTER_2"/>
    <property type="match status" value="1"/>
</dbReference>
<dbReference type="PROSITE" id="PS50929">
    <property type="entry name" value="ABC_TM1F"/>
    <property type="match status" value="1"/>
</dbReference>
<proteinExistence type="predicted"/>
<dbReference type="GO" id="GO:0005524">
    <property type="term" value="F:ATP binding"/>
    <property type="evidence" value="ECO:0007669"/>
    <property type="project" value="UniProtKB-KW"/>
</dbReference>
<comment type="subcellular location">
    <subcellularLocation>
        <location evidence="1">Cell membrane</location>
        <topology evidence="1">Multi-pass membrane protein</topology>
    </subcellularLocation>
</comment>
<evidence type="ECO:0000313" key="11">
    <source>
        <dbReference type="Proteomes" id="UP001652432"/>
    </source>
</evidence>
<dbReference type="Proteomes" id="UP001652432">
    <property type="component" value="Unassembled WGS sequence"/>
</dbReference>
<feature type="transmembrane region" description="Helical" evidence="7">
    <location>
        <begin position="288"/>
        <end position="306"/>
    </location>
</feature>
<dbReference type="SMART" id="SM00382">
    <property type="entry name" value="AAA"/>
    <property type="match status" value="1"/>
</dbReference>
<feature type="transmembrane region" description="Helical" evidence="7">
    <location>
        <begin position="20"/>
        <end position="42"/>
    </location>
</feature>
<dbReference type="Gene3D" id="1.20.1560.10">
    <property type="entry name" value="ABC transporter type 1, transmembrane domain"/>
    <property type="match status" value="1"/>
</dbReference>
<dbReference type="PROSITE" id="PS00211">
    <property type="entry name" value="ABC_TRANSPORTER_1"/>
    <property type="match status" value="1"/>
</dbReference>
<evidence type="ECO:0000256" key="5">
    <source>
        <dbReference type="ARBA" id="ARBA00022989"/>
    </source>
</evidence>
<feature type="transmembrane region" description="Helical" evidence="7">
    <location>
        <begin position="147"/>
        <end position="169"/>
    </location>
</feature>
<dbReference type="PANTHER" id="PTHR24221:SF654">
    <property type="entry name" value="ATP-BINDING CASSETTE SUB-FAMILY B MEMBER 6"/>
    <property type="match status" value="1"/>
</dbReference>
<dbReference type="Pfam" id="PF00664">
    <property type="entry name" value="ABC_membrane"/>
    <property type="match status" value="1"/>
</dbReference>
<dbReference type="EMBL" id="JAOQKJ010000001">
    <property type="protein sequence ID" value="MCU6743077.1"/>
    <property type="molecule type" value="Genomic_DNA"/>
</dbReference>
<accession>A0ABT2SYK9</accession>
<keyword evidence="3" id="KW-0547">Nucleotide-binding</keyword>
<dbReference type="RefSeq" id="WP_262572463.1">
    <property type="nucleotide sequence ID" value="NZ_JAOQKJ010000001.1"/>
</dbReference>
<dbReference type="InterPro" id="IPR017871">
    <property type="entry name" value="ABC_transporter-like_CS"/>
</dbReference>
<evidence type="ECO:0000256" key="7">
    <source>
        <dbReference type="SAM" id="Phobius"/>
    </source>
</evidence>
<comment type="caution">
    <text evidence="10">The sequence shown here is derived from an EMBL/GenBank/DDBJ whole genome shotgun (WGS) entry which is preliminary data.</text>
</comment>
<evidence type="ECO:0000256" key="4">
    <source>
        <dbReference type="ARBA" id="ARBA00022840"/>
    </source>
</evidence>
<feature type="domain" description="ABC transmembrane type-1" evidence="9">
    <location>
        <begin position="18"/>
        <end position="277"/>
    </location>
</feature>
<evidence type="ECO:0000256" key="3">
    <source>
        <dbReference type="ARBA" id="ARBA00022741"/>
    </source>
</evidence>
<evidence type="ECO:0000256" key="6">
    <source>
        <dbReference type="ARBA" id="ARBA00023136"/>
    </source>
</evidence>
<evidence type="ECO:0000259" key="8">
    <source>
        <dbReference type="PROSITE" id="PS50893"/>
    </source>
</evidence>
<reference evidence="10 11" key="1">
    <citation type="journal article" date="2021" name="ISME Commun">
        <title>Automated analysis of genomic sequences facilitates high-throughput and comprehensive description of bacteria.</title>
        <authorList>
            <person name="Hitch T.C.A."/>
        </authorList>
    </citation>
    <scope>NUCLEOTIDE SEQUENCE [LARGE SCALE GENOMIC DNA]</scope>
    <source>
        <strain evidence="10 11">Sanger_18</strain>
    </source>
</reference>
<dbReference type="Pfam" id="PF00005">
    <property type="entry name" value="ABC_tran"/>
    <property type="match status" value="1"/>
</dbReference>
<name>A0ABT2SYK9_9FIRM</name>
<keyword evidence="6 7" id="KW-0472">Membrane</keyword>
<dbReference type="SUPFAM" id="SSF90123">
    <property type="entry name" value="ABC transporter transmembrane region"/>
    <property type="match status" value="1"/>
</dbReference>
<sequence>MYRKLNYIFGTKDKVKIALLLVMVVIGSIMELFGVAIFSPFVDIIMDADKISSNPYLSYFYDLLGCSSSKEFLAYLAGCIIFIYVFKNIFLWSEQDCILKFSYNMQKRISTRLLRSYLYEPYVFHLNKNVAELQRSLQEDTGLFSQMLVHTMQLIAEVVVCIVLGVYLFITSKSITIVVLGVLILCVGLFVSITRKFSKNLGKEGQIYKAKLYQWINQSMGGVKEVKVLGREEYFVRNYDKYYGLYARILRLNKLISITPKYIVEASCMTGLLGAIIGKMFWGQREDIVTFIPQIAVFAVAGFKLMPSVGKINEHISNILFAIPSVELIYNDLKEIEDLKKQEVDENQEWKFTEGITAKGISYAYPNTEKWILDGAACRIPKGKTVAFIGGSGAGKTTMVDILLGLLAPQIGKVMAGEINVFKNLSGWHKQIGYIPQTIYLSDESIRNNVAFGIEENEIDDEAVKKAIQKAQLSEFIDTLPEGLETIVGDRGVRLSGGQRQRIGIARALYHDPEILVLDEATSALDNETETAVMESIESLQGVKTIIIIAHRLTTIRNADIIYEVEDGKVVEKDKKEIFG</sequence>
<protein>
    <submittedName>
        <fullName evidence="10">ABC transporter ATP-binding protein/permease</fullName>
    </submittedName>
</protein>
<keyword evidence="4 10" id="KW-0067">ATP-binding</keyword>
<dbReference type="InterPro" id="IPR039421">
    <property type="entry name" value="Type_1_exporter"/>
</dbReference>
<feature type="domain" description="ABC transporter" evidence="8">
    <location>
        <begin position="356"/>
        <end position="580"/>
    </location>
</feature>
<dbReference type="InterPro" id="IPR003439">
    <property type="entry name" value="ABC_transporter-like_ATP-bd"/>
</dbReference>
<dbReference type="InterPro" id="IPR027417">
    <property type="entry name" value="P-loop_NTPase"/>
</dbReference>
<gene>
    <name evidence="10" type="ORF">OCV77_00915</name>
</gene>
<organism evidence="10 11">
    <name type="scientific">Suilimivivens aceti</name>
    <dbReference type="NCBI Taxonomy" id="2981774"/>
    <lineage>
        <taxon>Bacteria</taxon>
        <taxon>Bacillati</taxon>
        <taxon>Bacillota</taxon>
        <taxon>Clostridia</taxon>
        <taxon>Lachnospirales</taxon>
        <taxon>Lachnospiraceae</taxon>
        <taxon>Suilimivivens</taxon>
    </lineage>
</organism>
<keyword evidence="2 7" id="KW-0812">Transmembrane</keyword>
<dbReference type="SUPFAM" id="SSF52540">
    <property type="entry name" value="P-loop containing nucleoside triphosphate hydrolases"/>
    <property type="match status" value="1"/>
</dbReference>
<keyword evidence="11" id="KW-1185">Reference proteome</keyword>
<dbReference type="InterPro" id="IPR011527">
    <property type="entry name" value="ABC1_TM_dom"/>
</dbReference>
<dbReference type="Gene3D" id="3.40.50.300">
    <property type="entry name" value="P-loop containing nucleotide triphosphate hydrolases"/>
    <property type="match status" value="1"/>
</dbReference>